<evidence type="ECO:0000313" key="15">
    <source>
        <dbReference type="Proteomes" id="UP000051658"/>
    </source>
</evidence>
<dbReference type="InterPro" id="IPR053378">
    <property type="entry name" value="Prenyl_diphosphate_synthase"/>
</dbReference>
<evidence type="ECO:0000256" key="5">
    <source>
        <dbReference type="ARBA" id="ARBA00022679"/>
    </source>
</evidence>
<comment type="caution">
    <text evidence="14">The sequence shown here is derived from an EMBL/GenBank/DDBJ whole genome shotgun (WGS) entry which is preliminary data.</text>
</comment>
<protein>
    <recommendedName>
        <fullName evidence="4">Farnesyl diphosphate synthase</fullName>
        <ecNumber evidence="3">2.5.1.10</ecNumber>
    </recommendedName>
    <alternativeName>
        <fullName evidence="10">(2E,6E)-farnesyl diphosphate synthase</fullName>
    </alternativeName>
    <alternativeName>
        <fullName evidence="9">Geranyltranstransferase</fullName>
    </alternativeName>
</protein>
<dbReference type="NCBIfam" id="NF045485">
    <property type="entry name" value="FPPsyn"/>
    <property type="match status" value="1"/>
</dbReference>
<gene>
    <name evidence="14" type="ORF">IV74_GL002312</name>
</gene>
<dbReference type="InterPro" id="IPR033749">
    <property type="entry name" value="Polyprenyl_synt_CS"/>
</dbReference>
<dbReference type="Pfam" id="PF00348">
    <property type="entry name" value="polyprenyl_synt"/>
    <property type="match status" value="1"/>
</dbReference>
<evidence type="ECO:0000313" key="14">
    <source>
        <dbReference type="EMBL" id="KRN54725.1"/>
    </source>
</evidence>
<evidence type="ECO:0000256" key="6">
    <source>
        <dbReference type="ARBA" id="ARBA00022723"/>
    </source>
</evidence>
<evidence type="ECO:0000256" key="1">
    <source>
        <dbReference type="ARBA" id="ARBA00001946"/>
    </source>
</evidence>
<dbReference type="EC" id="2.5.1.10" evidence="3"/>
<dbReference type="PROSITE" id="PS00444">
    <property type="entry name" value="POLYPRENYL_SYNTHASE_2"/>
    <property type="match status" value="1"/>
</dbReference>
<dbReference type="RefSeq" id="WP_034568865.1">
    <property type="nucleotide sequence ID" value="NZ_JQBS01000035.1"/>
</dbReference>
<evidence type="ECO:0000256" key="13">
    <source>
        <dbReference type="SAM" id="Coils"/>
    </source>
</evidence>
<evidence type="ECO:0000256" key="11">
    <source>
        <dbReference type="ARBA" id="ARBA00049399"/>
    </source>
</evidence>
<dbReference type="EMBL" id="JQBS01000035">
    <property type="protein sequence ID" value="KRN54725.1"/>
    <property type="molecule type" value="Genomic_DNA"/>
</dbReference>
<dbReference type="GO" id="GO:0005737">
    <property type="term" value="C:cytoplasm"/>
    <property type="evidence" value="ECO:0007669"/>
    <property type="project" value="UniProtKB-ARBA"/>
</dbReference>
<feature type="coiled-coil region" evidence="13">
    <location>
        <begin position="249"/>
        <end position="276"/>
    </location>
</feature>
<dbReference type="PATRIC" id="fig|1449336.4.peg.2350"/>
<name>A0A0R2HVW2_CARDV</name>
<dbReference type="SFLD" id="SFLDG01017">
    <property type="entry name" value="Polyprenyl_Transferase_Like"/>
    <property type="match status" value="1"/>
</dbReference>
<dbReference type="GO" id="GO:0004337">
    <property type="term" value="F:(2E,6E)-farnesyl diphosphate synthase activity"/>
    <property type="evidence" value="ECO:0007669"/>
    <property type="project" value="UniProtKB-EC"/>
</dbReference>
<dbReference type="CDD" id="cd00685">
    <property type="entry name" value="Trans_IPPS_HT"/>
    <property type="match status" value="1"/>
</dbReference>
<dbReference type="PANTHER" id="PTHR43281:SF1">
    <property type="entry name" value="FARNESYL DIPHOSPHATE SYNTHASE"/>
    <property type="match status" value="1"/>
</dbReference>
<dbReference type="InterPro" id="IPR000092">
    <property type="entry name" value="Polyprenyl_synt"/>
</dbReference>
<comment type="similarity">
    <text evidence="2 12">Belongs to the FPP/GGPP synthase family.</text>
</comment>
<dbReference type="FunFam" id="1.10.600.10:FF:000001">
    <property type="entry name" value="Geranylgeranyl diphosphate synthase"/>
    <property type="match status" value="1"/>
</dbReference>
<reference evidence="14 15" key="1">
    <citation type="journal article" date="2015" name="Genome Announc.">
        <title>Expanding the biotechnology potential of lactobacilli through comparative genomics of 213 strains and associated genera.</title>
        <authorList>
            <person name="Sun Z."/>
            <person name="Harris H.M."/>
            <person name="McCann A."/>
            <person name="Guo C."/>
            <person name="Argimon S."/>
            <person name="Zhang W."/>
            <person name="Yang X."/>
            <person name="Jeffery I.B."/>
            <person name="Cooney J.C."/>
            <person name="Kagawa T.F."/>
            <person name="Liu W."/>
            <person name="Song Y."/>
            <person name="Salvetti E."/>
            <person name="Wrobel A."/>
            <person name="Rasinkangas P."/>
            <person name="Parkhill J."/>
            <person name="Rea M.C."/>
            <person name="O'Sullivan O."/>
            <person name="Ritari J."/>
            <person name="Douillard F.P."/>
            <person name="Paul Ross R."/>
            <person name="Yang R."/>
            <person name="Briner A.E."/>
            <person name="Felis G.E."/>
            <person name="de Vos W.M."/>
            <person name="Barrangou R."/>
            <person name="Klaenhammer T.R."/>
            <person name="Caufield P.W."/>
            <person name="Cui Y."/>
            <person name="Zhang H."/>
            <person name="O'Toole P.W."/>
        </authorList>
    </citation>
    <scope>NUCLEOTIDE SEQUENCE [LARGE SCALE GENOMIC DNA]</scope>
    <source>
        <strain evidence="14 15">DSM 20623</strain>
    </source>
</reference>
<evidence type="ECO:0000256" key="4">
    <source>
        <dbReference type="ARBA" id="ARBA00015100"/>
    </source>
</evidence>
<organism evidence="14 15">
    <name type="scientific">Carnobacterium divergens DSM 20623</name>
    <dbReference type="NCBI Taxonomy" id="1449336"/>
    <lineage>
        <taxon>Bacteria</taxon>
        <taxon>Bacillati</taxon>
        <taxon>Bacillota</taxon>
        <taxon>Bacilli</taxon>
        <taxon>Lactobacillales</taxon>
        <taxon>Carnobacteriaceae</taxon>
        <taxon>Carnobacterium</taxon>
    </lineage>
</organism>
<keyword evidence="7" id="KW-0460">Magnesium</keyword>
<comment type="cofactor">
    <cofactor evidence="1">
        <name>Mg(2+)</name>
        <dbReference type="ChEBI" id="CHEBI:18420"/>
    </cofactor>
</comment>
<evidence type="ECO:0000256" key="2">
    <source>
        <dbReference type="ARBA" id="ARBA00006706"/>
    </source>
</evidence>
<keyword evidence="6" id="KW-0479">Metal-binding</keyword>
<dbReference type="SFLD" id="SFLDS00005">
    <property type="entry name" value="Isoprenoid_Synthase_Type_I"/>
    <property type="match status" value="1"/>
</dbReference>
<evidence type="ECO:0000256" key="10">
    <source>
        <dbReference type="ARBA" id="ARBA00032873"/>
    </source>
</evidence>
<accession>A0A0R2HVW2</accession>
<dbReference type="InterPro" id="IPR008949">
    <property type="entry name" value="Isoprenoid_synthase_dom_sf"/>
</dbReference>
<evidence type="ECO:0000256" key="3">
    <source>
        <dbReference type="ARBA" id="ARBA00012439"/>
    </source>
</evidence>
<dbReference type="PROSITE" id="PS00723">
    <property type="entry name" value="POLYPRENYL_SYNTHASE_1"/>
    <property type="match status" value="1"/>
</dbReference>
<comment type="catalytic activity">
    <reaction evidence="11">
        <text>isopentenyl diphosphate + (2E)-geranyl diphosphate = (2E,6E)-farnesyl diphosphate + diphosphate</text>
        <dbReference type="Rhea" id="RHEA:19361"/>
        <dbReference type="ChEBI" id="CHEBI:33019"/>
        <dbReference type="ChEBI" id="CHEBI:58057"/>
        <dbReference type="ChEBI" id="CHEBI:128769"/>
        <dbReference type="ChEBI" id="CHEBI:175763"/>
        <dbReference type="EC" id="2.5.1.10"/>
    </reaction>
</comment>
<dbReference type="Proteomes" id="UP000051658">
    <property type="component" value="Unassembled WGS sequence"/>
</dbReference>
<dbReference type="SUPFAM" id="SSF48576">
    <property type="entry name" value="Terpenoid synthases"/>
    <property type="match status" value="1"/>
</dbReference>
<keyword evidence="5 12" id="KW-0808">Transferase</keyword>
<dbReference type="GO" id="GO:0016114">
    <property type="term" value="P:terpenoid biosynthetic process"/>
    <property type="evidence" value="ECO:0007669"/>
    <property type="project" value="UniProtKB-ARBA"/>
</dbReference>
<evidence type="ECO:0000256" key="7">
    <source>
        <dbReference type="ARBA" id="ARBA00022842"/>
    </source>
</evidence>
<dbReference type="AlphaFoldDB" id="A0A0R2HVW2"/>
<dbReference type="GO" id="GO:0046872">
    <property type="term" value="F:metal ion binding"/>
    <property type="evidence" value="ECO:0007669"/>
    <property type="project" value="UniProtKB-KW"/>
</dbReference>
<dbReference type="GeneID" id="89589302"/>
<evidence type="ECO:0000256" key="12">
    <source>
        <dbReference type="RuleBase" id="RU004466"/>
    </source>
</evidence>
<dbReference type="PANTHER" id="PTHR43281">
    <property type="entry name" value="FARNESYL DIPHOSPHATE SYNTHASE"/>
    <property type="match status" value="1"/>
</dbReference>
<dbReference type="eggNOG" id="COG0142">
    <property type="taxonomic scope" value="Bacteria"/>
</dbReference>
<dbReference type="Gene3D" id="1.10.600.10">
    <property type="entry name" value="Farnesyl Diphosphate Synthase"/>
    <property type="match status" value="1"/>
</dbReference>
<sequence length="296" mass="32380">MNLIDFQTQQMPLFEDFLINTLKEEILPNSTLYHAMNYSVSAGGKRIRPLLLLAVLKSFGKNPKAGFEVAAALEYIHTYSLIHDDLPAMDNDALRRGKPTNHIVYGEDMAILAGDGLLTYAFEVIAISPLSNDKKVKLISALAKSAGPTGMVAGQVADMEAEKKQVPLKELKEIHARKTGELLRFAAIAGGIIAEVSSLALNALEQYALHLGLAFQIRDDVMDVIGDVTELGKETGMDAIHEKSTYPNLLTLTGAIEALNEELGQAKKALNYEKNNEVFDASLLNEIADMLLIEER</sequence>
<keyword evidence="15" id="KW-1185">Reference proteome</keyword>
<evidence type="ECO:0000256" key="8">
    <source>
        <dbReference type="ARBA" id="ARBA00023229"/>
    </source>
</evidence>
<evidence type="ECO:0000256" key="9">
    <source>
        <dbReference type="ARBA" id="ARBA00032380"/>
    </source>
</evidence>
<keyword evidence="8" id="KW-0414">Isoprene biosynthesis</keyword>
<keyword evidence="13" id="KW-0175">Coiled coil</keyword>
<proteinExistence type="inferred from homology"/>